<evidence type="ECO:0000256" key="2">
    <source>
        <dbReference type="SAM" id="SignalP"/>
    </source>
</evidence>
<dbReference type="RefSeq" id="XP_019045467.2">
    <property type="nucleotide sequence ID" value="XM_019192470.2"/>
</dbReference>
<dbReference type="PANTHER" id="PTHR35192:SF2">
    <property type="entry name" value="APPLE DOMAIN-CONTAINING PROTEIN"/>
    <property type="match status" value="1"/>
</dbReference>
<feature type="region of interest" description="Disordered" evidence="1">
    <location>
        <begin position="117"/>
        <end position="144"/>
    </location>
</feature>
<gene>
    <name evidence="4" type="ORF">I302_05857</name>
</gene>
<dbReference type="InterPro" id="IPR048661">
    <property type="entry name" value="CPL1-like"/>
</dbReference>
<protein>
    <recommendedName>
        <fullName evidence="3">Protein CPL1-like domain-containing protein</fullName>
    </recommendedName>
</protein>
<dbReference type="OrthoDB" id="439917at2759"/>
<feature type="chain" id="PRO_5008626590" description="Protein CPL1-like domain-containing protein" evidence="2">
    <location>
        <begin position="23"/>
        <end position="231"/>
    </location>
</feature>
<evidence type="ECO:0000313" key="4">
    <source>
        <dbReference type="EMBL" id="OCF24397.1"/>
    </source>
</evidence>
<dbReference type="KEGG" id="kbi:30210256"/>
<organism evidence="4">
    <name type="scientific">Kwoniella bestiolae CBS 10118</name>
    <dbReference type="NCBI Taxonomy" id="1296100"/>
    <lineage>
        <taxon>Eukaryota</taxon>
        <taxon>Fungi</taxon>
        <taxon>Dikarya</taxon>
        <taxon>Basidiomycota</taxon>
        <taxon>Agaricomycotina</taxon>
        <taxon>Tremellomycetes</taxon>
        <taxon>Tremellales</taxon>
        <taxon>Cryptococcaceae</taxon>
        <taxon>Kwoniella</taxon>
    </lineage>
</organism>
<dbReference type="GeneID" id="30210256"/>
<proteinExistence type="predicted"/>
<dbReference type="InterPro" id="IPR038955">
    <property type="entry name" value="PriA/CPL1_fungi"/>
</dbReference>
<keyword evidence="2" id="KW-0732">Signal</keyword>
<dbReference type="PANTHER" id="PTHR35192">
    <property type="entry name" value="PROTEIN, PUTATIVE-RELATED"/>
    <property type="match status" value="1"/>
</dbReference>
<dbReference type="VEuPathDB" id="FungiDB:I302_05857"/>
<reference evidence="4" key="1">
    <citation type="submission" date="2013-07" db="EMBL/GenBank/DDBJ databases">
        <title>The Genome Sequence of Cryptococcus bestiolae CBS10118.</title>
        <authorList>
            <consortium name="The Broad Institute Genome Sequencing Platform"/>
            <person name="Cuomo C."/>
            <person name="Litvintseva A."/>
            <person name="Chen Y."/>
            <person name="Heitman J."/>
            <person name="Sun S."/>
            <person name="Springer D."/>
            <person name="Dromer F."/>
            <person name="Young S.K."/>
            <person name="Zeng Q."/>
            <person name="Gargeya S."/>
            <person name="Fitzgerald M."/>
            <person name="Abouelleil A."/>
            <person name="Alvarado L."/>
            <person name="Berlin A.M."/>
            <person name="Chapman S.B."/>
            <person name="Dewar J."/>
            <person name="Goldberg J."/>
            <person name="Griggs A."/>
            <person name="Gujja S."/>
            <person name="Hansen M."/>
            <person name="Howarth C."/>
            <person name="Imamovic A."/>
            <person name="Larimer J."/>
            <person name="McCowan C."/>
            <person name="Murphy C."/>
            <person name="Pearson M."/>
            <person name="Priest M."/>
            <person name="Roberts A."/>
            <person name="Saif S."/>
            <person name="Shea T."/>
            <person name="Sykes S."/>
            <person name="Wortman J."/>
            <person name="Nusbaum C."/>
            <person name="Birren B."/>
        </authorList>
    </citation>
    <scope>NUCLEOTIDE SEQUENCE [LARGE SCALE GENOMIC DNA]</scope>
    <source>
        <strain evidence="4">CBS 10118</strain>
    </source>
</reference>
<feature type="compositionally biased region" description="Basic residues" evidence="1">
    <location>
        <begin position="123"/>
        <end position="134"/>
    </location>
</feature>
<evidence type="ECO:0000256" key="1">
    <source>
        <dbReference type="SAM" id="MobiDB-lite"/>
    </source>
</evidence>
<accession>A0A1B9G052</accession>
<sequence>MSFKSIIIALPFLLAATASASASTESQEHNIFLGCTDPLATPIRPLKVNADSVSSCVESCGSSASKNTFAYWLGGDEASCVCSGFGPAEEYDIAFPRGSSEGQCDDHEVAVFVTKSGHSFQHQPKRSKSSRFRRSLPTPRDSSNCPEPLTACNVAGDSSSYQCIDPQFALNSCGGCIHGDFGSTSTSTSAVDCSKLEGVAEGGVICSGGQCKAYRCLDGYKLTSANTCVKK</sequence>
<feature type="signal peptide" evidence="2">
    <location>
        <begin position="1"/>
        <end position="22"/>
    </location>
</feature>
<dbReference type="AlphaFoldDB" id="A0A1B9G052"/>
<dbReference type="EMBL" id="KI894022">
    <property type="protein sequence ID" value="OCF24397.1"/>
    <property type="molecule type" value="Genomic_DNA"/>
</dbReference>
<feature type="domain" description="Protein CPL1-like" evidence="3">
    <location>
        <begin position="161"/>
        <end position="229"/>
    </location>
</feature>
<name>A0A1B9G052_9TREE</name>
<evidence type="ECO:0000259" key="3">
    <source>
        <dbReference type="Pfam" id="PF21671"/>
    </source>
</evidence>
<reference evidence="4" key="2">
    <citation type="submission" date="2014-01" db="EMBL/GenBank/DDBJ databases">
        <title>Evolution of pathogenesis and genome organization in the Tremellales.</title>
        <authorList>
            <person name="Cuomo C."/>
            <person name="Litvintseva A."/>
            <person name="Heitman J."/>
            <person name="Chen Y."/>
            <person name="Sun S."/>
            <person name="Springer D."/>
            <person name="Dromer F."/>
            <person name="Young S."/>
            <person name="Zeng Q."/>
            <person name="Chapman S."/>
            <person name="Gujja S."/>
            <person name="Saif S."/>
            <person name="Birren B."/>
        </authorList>
    </citation>
    <scope>NUCLEOTIDE SEQUENCE</scope>
    <source>
        <strain evidence="4">CBS 10118</strain>
    </source>
</reference>
<dbReference type="Pfam" id="PF21671">
    <property type="entry name" value="CPL1-like"/>
    <property type="match status" value="1"/>
</dbReference>